<evidence type="ECO:0000313" key="2">
    <source>
        <dbReference type="EMBL" id="MBL0408264.1"/>
    </source>
</evidence>
<evidence type="ECO:0008006" key="4">
    <source>
        <dbReference type="Google" id="ProtNLM"/>
    </source>
</evidence>
<dbReference type="AlphaFoldDB" id="A0A936ZP17"/>
<gene>
    <name evidence="2" type="ORF">JKG68_30755</name>
</gene>
<keyword evidence="3" id="KW-1185">Reference proteome</keyword>
<evidence type="ECO:0000313" key="3">
    <source>
        <dbReference type="Proteomes" id="UP000605848"/>
    </source>
</evidence>
<sequence length="212" mass="23418">MLETVLSPRLAQPMLRSAALLLLLPALVTPALGDDCPTAQTAKLGFVLERQGTRAEIRPAANHVVHVVNLYPGGKKQDVLYYRGFFPLSRFDDTARSINIPVSDIRTLFPLEPKARRALTYTAAQPDKVGSLISLELTVTGEEQFQMGSCSYNVLIVRNRFLNAEGKVTSEHTDLYSPDLSFVLAKRYDEGGGRQTTVKYQSIKPLGRNSPL</sequence>
<proteinExistence type="predicted"/>
<organism evidence="2 3">
    <name type="scientific">Microvirga aerilata</name>
    <dbReference type="NCBI Taxonomy" id="670292"/>
    <lineage>
        <taxon>Bacteria</taxon>
        <taxon>Pseudomonadati</taxon>
        <taxon>Pseudomonadota</taxon>
        <taxon>Alphaproteobacteria</taxon>
        <taxon>Hyphomicrobiales</taxon>
        <taxon>Methylobacteriaceae</taxon>
        <taxon>Microvirga</taxon>
    </lineage>
</organism>
<dbReference type="EMBL" id="JAEQMY010000175">
    <property type="protein sequence ID" value="MBL0408264.1"/>
    <property type="molecule type" value="Genomic_DNA"/>
</dbReference>
<evidence type="ECO:0000256" key="1">
    <source>
        <dbReference type="SAM" id="SignalP"/>
    </source>
</evidence>
<dbReference type="Proteomes" id="UP000605848">
    <property type="component" value="Unassembled WGS sequence"/>
</dbReference>
<keyword evidence="1" id="KW-0732">Signal</keyword>
<feature type="chain" id="PRO_5037841094" description="DUF4424 domain-containing protein" evidence="1">
    <location>
        <begin position="34"/>
        <end position="212"/>
    </location>
</feature>
<dbReference type="RefSeq" id="WP_202066078.1">
    <property type="nucleotide sequence ID" value="NZ_JAEQMY010000175.1"/>
</dbReference>
<reference evidence="2" key="1">
    <citation type="submission" date="2021-01" db="EMBL/GenBank/DDBJ databases">
        <title>Microvirga sp.</title>
        <authorList>
            <person name="Kim M.K."/>
        </authorList>
    </citation>
    <scope>NUCLEOTIDE SEQUENCE</scope>
    <source>
        <strain evidence="2">5420S-16</strain>
    </source>
</reference>
<comment type="caution">
    <text evidence="2">The sequence shown here is derived from an EMBL/GenBank/DDBJ whole genome shotgun (WGS) entry which is preliminary data.</text>
</comment>
<feature type="signal peptide" evidence="1">
    <location>
        <begin position="1"/>
        <end position="33"/>
    </location>
</feature>
<accession>A0A936ZP17</accession>
<protein>
    <recommendedName>
        <fullName evidence="4">DUF4424 domain-containing protein</fullName>
    </recommendedName>
</protein>
<name>A0A936ZP17_9HYPH</name>